<accession>A0A0K2UCJ6</accession>
<reference evidence="1" key="1">
    <citation type="submission" date="2014-05" db="EMBL/GenBank/DDBJ databases">
        <authorList>
            <person name="Chronopoulou M."/>
        </authorList>
    </citation>
    <scope>NUCLEOTIDE SEQUENCE</scope>
    <source>
        <tissue evidence="1">Whole organism</tissue>
    </source>
</reference>
<protein>
    <submittedName>
        <fullName evidence="1">Uncharacterized protein</fullName>
    </submittedName>
</protein>
<sequence length="63" mass="7433">MGQIRGIWWLGHEMTVLLFLTKNISQVKTIEDTKSMNCFSNILDVFFVFLLSSRVKLQYNTLY</sequence>
<name>A0A0K2UCJ6_LEPSM</name>
<dbReference type="EMBL" id="HACA01018321">
    <property type="protein sequence ID" value="CDW35682.1"/>
    <property type="molecule type" value="Transcribed_RNA"/>
</dbReference>
<organism evidence="1">
    <name type="scientific">Lepeophtheirus salmonis</name>
    <name type="common">Salmon louse</name>
    <name type="synonym">Caligus salmonis</name>
    <dbReference type="NCBI Taxonomy" id="72036"/>
    <lineage>
        <taxon>Eukaryota</taxon>
        <taxon>Metazoa</taxon>
        <taxon>Ecdysozoa</taxon>
        <taxon>Arthropoda</taxon>
        <taxon>Crustacea</taxon>
        <taxon>Multicrustacea</taxon>
        <taxon>Hexanauplia</taxon>
        <taxon>Copepoda</taxon>
        <taxon>Siphonostomatoida</taxon>
        <taxon>Caligidae</taxon>
        <taxon>Lepeophtheirus</taxon>
    </lineage>
</organism>
<evidence type="ECO:0000313" key="1">
    <source>
        <dbReference type="EMBL" id="CDW35682.1"/>
    </source>
</evidence>
<dbReference type="AlphaFoldDB" id="A0A0K2UCJ6"/>
<proteinExistence type="predicted"/>